<proteinExistence type="inferred from homology"/>
<dbReference type="GO" id="GO:0003676">
    <property type="term" value="F:nucleic acid binding"/>
    <property type="evidence" value="ECO:0007669"/>
    <property type="project" value="InterPro"/>
</dbReference>
<comment type="similarity">
    <text evidence="1">Belongs to the mTERF family.</text>
</comment>
<accession>A0A1B6KIH5</accession>
<protein>
    <recommendedName>
        <fullName evidence="4">Transcription termination factor 5, mitochondrial</fullName>
    </recommendedName>
</protein>
<feature type="non-terminal residue" evidence="3">
    <location>
        <position position="504"/>
    </location>
</feature>
<name>A0A1B6KIH5_9HEMI</name>
<dbReference type="InterPro" id="IPR038538">
    <property type="entry name" value="MTERF_sf"/>
</dbReference>
<dbReference type="GO" id="GO:0006393">
    <property type="term" value="P:termination of mitochondrial transcription"/>
    <property type="evidence" value="ECO:0007669"/>
    <property type="project" value="TreeGrafter"/>
</dbReference>
<reference evidence="3" key="1">
    <citation type="submission" date="2015-11" db="EMBL/GenBank/DDBJ databases">
        <title>De novo transcriptome assembly of four potential Pierce s Disease insect vectors from Arizona vineyards.</title>
        <authorList>
            <person name="Tassone E.E."/>
        </authorList>
    </citation>
    <scope>NUCLEOTIDE SEQUENCE</scope>
</reference>
<evidence type="ECO:0000313" key="3">
    <source>
        <dbReference type="EMBL" id="JAT11249.1"/>
    </source>
</evidence>
<evidence type="ECO:0000256" key="2">
    <source>
        <dbReference type="ARBA" id="ARBA00022946"/>
    </source>
</evidence>
<evidence type="ECO:0000256" key="1">
    <source>
        <dbReference type="ARBA" id="ARBA00007692"/>
    </source>
</evidence>
<gene>
    <name evidence="3" type="ORF">g.5264</name>
</gene>
<dbReference type="Gene3D" id="1.25.70.10">
    <property type="entry name" value="Transcription termination factor 3, mitochondrial"/>
    <property type="match status" value="1"/>
</dbReference>
<dbReference type="AlphaFoldDB" id="A0A1B6KIH5"/>
<evidence type="ECO:0008006" key="4">
    <source>
        <dbReference type="Google" id="ProtNLM"/>
    </source>
</evidence>
<dbReference type="EMBL" id="GEBQ01028728">
    <property type="protein sequence ID" value="JAT11249.1"/>
    <property type="molecule type" value="Transcribed_RNA"/>
</dbReference>
<dbReference type="PANTHER" id="PTHR15437:SF7">
    <property type="entry name" value="TRANSCRIPTION TERMINATION FACTOR 5, MITOCHONDRIAL"/>
    <property type="match status" value="1"/>
</dbReference>
<dbReference type="GO" id="GO:0005759">
    <property type="term" value="C:mitochondrial matrix"/>
    <property type="evidence" value="ECO:0007669"/>
    <property type="project" value="TreeGrafter"/>
</dbReference>
<dbReference type="SMART" id="SM00733">
    <property type="entry name" value="Mterf"/>
    <property type="match status" value="3"/>
</dbReference>
<dbReference type="PANTHER" id="PTHR15437">
    <property type="entry name" value="TRANSCRIPTION TERMINATION FACTOR, MITOCHONDRIAL"/>
    <property type="match status" value="1"/>
</dbReference>
<organism evidence="3">
    <name type="scientific">Graphocephala atropunctata</name>
    <dbReference type="NCBI Taxonomy" id="36148"/>
    <lineage>
        <taxon>Eukaryota</taxon>
        <taxon>Metazoa</taxon>
        <taxon>Ecdysozoa</taxon>
        <taxon>Arthropoda</taxon>
        <taxon>Hexapoda</taxon>
        <taxon>Insecta</taxon>
        <taxon>Pterygota</taxon>
        <taxon>Neoptera</taxon>
        <taxon>Paraneoptera</taxon>
        <taxon>Hemiptera</taxon>
        <taxon>Auchenorrhyncha</taxon>
        <taxon>Membracoidea</taxon>
        <taxon>Cicadellidae</taxon>
        <taxon>Cicadellinae</taxon>
        <taxon>Cicadellini</taxon>
        <taxon>Graphocephala</taxon>
    </lineage>
</organism>
<sequence>MQFLLKHLCLKCRAKLVHIGLAYKSTSSIVENTTTMAALQQYGFTECEAQQLVDSKSVEKLEIVKLERLLKTVKKLGLSLEEIVKCPRFLGLSSSMFDHRYKILQEIGFLNDKIKLEFILQRKFCNLLKLSTGELKKEGLVGKNTDVTRNILSFTDLPRDIHVPETDDSQCLGLIQSDAVKSYLCWKLDMKREEVDQRFRSYPFLHYKSIRLMIQCYNIMVKNIGMPVEKVKRNAYLLQGYPDNYLDLLKRVPTLGNQPIEPFIIATPKILQSTTETILEILQILKENNLREEDLFPHLRVLTLSATTVRERLQRLQTDPTFKPFVHNKRRLKMVIHFHCAKNRTKMLNENKWRCSTLDLLSVGKKEFDERYKMGTDLTRGCDTVNMLHNELDLPRKEIRGILKQHPQWMQIPVMTVSRTLDYLQQVGFQRPQISACIHLLMYPMEDVAKCLRLVETSSEVDCCRDSSGKVRPELVLHLVLYFLERPYHFTGNGIWGDTSLLDS</sequence>
<keyword evidence="2" id="KW-0809">Transit peptide</keyword>
<dbReference type="InterPro" id="IPR003690">
    <property type="entry name" value="MTERF"/>
</dbReference>